<dbReference type="Proteomes" id="UP001147752">
    <property type="component" value="Unassembled WGS sequence"/>
</dbReference>
<evidence type="ECO:0000313" key="9">
    <source>
        <dbReference type="EMBL" id="KAJ5382907.1"/>
    </source>
</evidence>
<comment type="caution">
    <text evidence="9">The sequence shown here is derived from an EMBL/GenBank/DDBJ whole genome shotgun (WGS) entry which is preliminary data.</text>
</comment>
<dbReference type="InterPro" id="IPR018466">
    <property type="entry name" value="Kre9/Knh1-like_N"/>
</dbReference>
<evidence type="ECO:0000256" key="7">
    <source>
        <dbReference type="SAM" id="Phobius"/>
    </source>
</evidence>
<dbReference type="RefSeq" id="XP_056582683.1">
    <property type="nucleotide sequence ID" value="XM_056718548.1"/>
</dbReference>
<reference evidence="9" key="1">
    <citation type="submission" date="2022-12" db="EMBL/GenBank/DDBJ databases">
        <authorList>
            <person name="Petersen C."/>
        </authorList>
    </citation>
    <scope>NUCLEOTIDE SEQUENCE</scope>
    <source>
        <strain evidence="9">IBT 3081</strain>
    </source>
</reference>
<evidence type="ECO:0000256" key="1">
    <source>
        <dbReference type="ARBA" id="ARBA00001974"/>
    </source>
</evidence>
<dbReference type="Pfam" id="PF10342">
    <property type="entry name" value="Kre9_KNH"/>
    <property type="match status" value="1"/>
</dbReference>
<keyword evidence="5" id="KW-0274">FAD</keyword>
<dbReference type="InterPro" id="IPR036188">
    <property type="entry name" value="FAD/NAD-bd_sf"/>
</dbReference>
<evidence type="ECO:0000256" key="5">
    <source>
        <dbReference type="ARBA" id="ARBA00022827"/>
    </source>
</evidence>
<dbReference type="GO" id="GO:0050661">
    <property type="term" value="F:NADP binding"/>
    <property type="evidence" value="ECO:0007669"/>
    <property type="project" value="InterPro"/>
</dbReference>
<comment type="cofactor">
    <cofactor evidence="1">
        <name>FAD</name>
        <dbReference type="ChEBI" id="CHEBI:57692"/>
    </cofactor>
</comment>
<dbReference type="PANTHER" id="PTHR42877:SF4">
    <property type="entry name" value="FAD_NAD(P)-BINDING DOMAIN-CONTAINING PROTEIN-RELATED"/>
    <property type="match status" value="1"/>
</dbReference>
<keyword evidence="6" id="KW-0560">Oxidoreductase</keyword>
<evidence type="ECO:0000313" key="10">
    <source>
        <dbReference type="Proteomes" id="UP001147752"/>
    </source>
</evidence>
<proteinExistence type="inferred from homology"/>
<feature type="transmembrane region" description="Helical" evidence="7">
    <location>
        <begin position="20"/>
        <end position="38"/>
    </location>
</feature>
<accession>A0A9W9SQY5</accession>
<evidence type="ECO:0000256" key="4">
    <source>
        <dbReference type="ARBA" id="ARBA00022729"/>
    </source>
</evidence>
<protein>
    <recommendedName>
        <fullName evidence="8">Yeast cell wall synthesis Kre9/Knh1-like N-terminal domain-containing protein</fullName>
    </recommendedName>
</protein>
<gene>
    <name evidence="9" type="ORF">N7517_000818</name>
</gene>
<dbReference type="EMBL" id="JAPZBT010000001">
    <property type="protein sequence ID" value="KAJ5382907.1"/>
    <property type="molecule type" value="Genomic_DNA"/>
</dbReference>
<dbReference type="OrthoDB" id="74360at2759"/>
<dbReference type="GeneID" id="81457731"/>
<dbReference type="GO" id="GO:0050660">
    <property type="term" value="F:flavin adenine dinucleotide binding"/>
    <property type="evidence" value="ECO:0007669"/>
    <property type="project" value="InterPro"/>
</dbReference>
<comment type="similarity">
    <text evidence="2">Belongs to the FAD-binding monooxygenase family.</text>
</comment>
<evidence type="ECO:0000256" key="6">
    <source>
        <dbReference type="ARBA" id="ARBA00023002"/>
    </source>
</evidence>
<dbReference type="PANTHER" id="PTHR42877">
    <property type="entry name" value="L-ORNITHINE N(5)-MONOOXYGENASE-RELATED"/>
    <property type="match status" value="1"/>
</dbReference>
<feature type="domain" description="Yeast cell wall synthesis Kre9/Knh1-like N-terminal" evidence="8">
    <location>
        <begin position="551"/>
        <end position="632"/>
    </location>
</feature>
<keyword evidence="4" id="KW-0732">Signal</keyword>
<name>A0A9W9SQY5_9EURO</name>
<keyword evidence="7" id="KW-0472">Membrane</keyword>
<dbReference type="SUPFAM" id="SSF51905">
    <property type="entry name" value="FAD/NAD(P)-binding domain"/>
    <property type="match status" value="2"/>
</dbReference>
<sequence length="634" mass="71183">MSTTSNTRLPVGNKDFTNATVVIIGAGISGMCMAIDLIKRNKTHNFVILERSSSVGGTWNDNKYPGCCCDVWSSLYSYSFEQNPNWSREYPGQEEIHAYLVGVAEKYGLYKHIRFNSTVAEARWNDVESKWKTSVVVSGQKDSEFANSYVLNSDFLVSAVGQLNLPRTPEIPGIEDFQGKMMHSARWDWSYDMTGKRIAIIGNGATAAQIAPEVARVASHLTIYQRTPNWITPRLDQPVSALQRALFKWVPPLHWRKRALQMEFREAFYAAVADKDSALSHFIRTSCTDAMRSQLPDRPELWDTLTPTYAPGCKRIIITDDYYPTLARENVQLETRGITGITESGIEVDEEDEQEYDLIVLATGFRTVEFMHPIRIYGSNGRSLEDIWKNGAMAFNGVTVEDLPNFGMFYGPNTNLGHNSIILMIEAQSRYLNTLVGEVMRARQQGKTLALKPELGALKSYNDRIQEILRNTSFADPNCNSWYKRDDGVITNNWCGTVVDYQRELSNVQWQDYIAEGTDTRFRHHVIALVSLLGTGFSFASKFNPITRLTKGETIYAGAVCTIEWNVSTHGHSGPINIELKGIESPHITGYVATISTDTKSSDGKSQWNASSTLPSSDGYYIRISSVNDIAIYN</sequence>
<keyword evidence="7" id="KW-1133">Transmembrane helix</keyword>
<keyword evidence="3" id="KW-0285">Flavoprotein</keyword>
<keyword evidence="10" id="KW-1185">Reference proteome</keyword>
<dbReference type="InterPro" id="IPR020946">
    <property type="entry name" value="Flavin_mOase-like"/>
</dbReference>
<evidence type="ECO:0000256" key="3">
    <source>
        <dbReference type="ARBA" id="ARBA00022630"/>
    </source>
</evidence>
<dbReference type="GO" id="GO:0004499">
    <property type="term" value="F:N,N-dimethylaniline monooxygenase activity"/>
    <property type="evidence" value="ECO:0007669"/>
    <property type="project" value="InterPro"/>
</dbReference>
<keyword evidence="7" id="KW-0812">Transmembrane</keyword>
<dbReference type="Gene3D" id="3.50.50.60">
    <property type="entry name" value="FAD/NAD(P)-binding domain"/>
    <property type="match status" value="2"/>
</dbReference>
<evidence type="ECO:0000256" key="2">
    <source>
        <dbReference type="ARBA" id="ARBA00010139"/>
    </source>
</evidence>
<dbReference type="InterPro" id="IPR051209">
    <property type="entry name" value="FAD-bind_Monooxygenase_sf"/>
</dbReference>
<dbReference type="AlphaFoldDB" id="A0A9W9SQY5"/>
<evidence type="ECO:0000259" key="8">
    <source>
        <dbReference type="Pfam" id="PF10342"/>
    </source>
</evidence>
<dbReference type="Pfam" id="PF00743">
    <property type="entry name" value="FMO-like"/>
    <property type="match status" value="1"/>
</dbReference>
<reference evidence="9" key="2">
    <citation type="journal article" date="2023" name="IMA Fungus">
        <title>Comparative genomic study of the Penicillium genus elucidates a diverse pangenome and 15 lateral gene transfer events.</title>
        <authorList>
            <person name="Petersen C."/>
            <person name="Sorensen T."/>
            <person name="Nielsen M.R."/>
            <person name="Sondergaard T.E."/>
            <person name="Sorensen J.L."/>
            <person name="Fitzpatrick D.A."/>
            <person name="Frisvad J.C."/>
            <person name="Nielsen K.L."/>
        </authorList>
    </citation>
    <scope>NUCLEOTIDE SEQUENCE</scope>
    <source>
        <strain evidence="9">IBT 3081</strain>
    </source>
</reference>
<organism evidence="9 10">
    <name type="scientific">Penicillium concentricum</name>
    <dbReference type="NCBI Taxonomy" id="293559"/>
    <lineage>
        <taxon>Eukaryota</taxon>
        <taxon>Fungi</taxon>
        <taxon>Dikarya</taxon>
        <taxon>Ascomycota</taxon>
        <taxon>Pezizomycotina</taxon>
        <taxon>Eurotiomycetes</taxon>
        <taxon>Eurotiomycetidae</taxon>
        <taxon>Eurotiales</taxon>
        <taxon>Aspergillaceae</taxon>
        <taxon>Penicillium</taxon>
    </lineage>
</organism>